<dbReference type="Proteomes" id="UP000283269">
    <property type="component" value="Unassembled WGS sequence"/>
</dbReference>
<reference evidence="1 2" key="1">
    <citation type="journal article" date="2018" name="Evol. Lett.">
        <title>Horizontal gene cluster transfer increased hallucinogenic mushroom diversity.</title>
        <authorList>
            <person name="Reynolds H.T."/>
            <person name="Vijayakumar V."/>
            <person name="Gluck-Thaler E."/>
            <person name="Korotkin H.B."/>
            <person name="Matheny P.B."/>
            <person name="Slot J.C."/>
        </authorList>
    </citation>
    <scope>NUCLEOTIDE SEQUENCE [LARGE SCALE GENOMIC DNA]</scope>
    <source>
        <strain evidence="1 2">2631</strain>
    </source>
</reference>
<dbReference type="EMBL" id="NHYD01002951">
    <property type="protein sequence ID" value="PPQ83905.1"/>
    <property type="molecule type" value="Genomic_DNA"/>
</dbReference>
<comment type="caution">
    <text evidence="1">The sequence shown here is derived from an EMBL/GenBank/DDBJ whole genome shotgun (WGS) entry which is preliminary data.</text>
</comment>
<evidence type="ECO:0000313" key="1">
    <source>
        <dbReference type="EMBL" id="PPQ83905.1"/>
    </source>
</evidence>
<gene>
    <name evidence="1" type="ORF">CVT25_000700</name>
</gene>
<proteinExistence type="predicted"/>
<sequence length="126" mass="14486">MINHWQTKNIYSFSPKLDAVEDFMKGTYKSNSITSKVTALWPGSSMHYQEAIADPRYEDWEIKYAGNRFAFLGNGYSRTETDTTADWAYYIRNEDDSPHLSRGKRRKVYSKLGTVHLSGAAEAMML</sequence>
<evidence type="ECO:0000313" key="2">
    <source>
        <dbReference type="Proteomes" id="UP000283269"/>
    </source>
</evidence>
<dbReference type="InParanoid" id="A0A409WZF3"/>
<name>A0A409WZF3_PSICY</name>
<accession>A0A409WZF3</accession>
<keyword evidence="2" id="KW-1185">Reference proteome</keyword>
<organism evidence="1 2">
    <name type="scientific">Psilocybe cyanescens</name>
    <dbReference type="NCBI Taxonomy" id="93625"/>
    <lineage>
        <taxon>Eukaryota</taxon>
        <taxon>Fungi</taxon>
        <taxon>Dikarya</taxon>
        <taxon>Basidiomycota</taxon>
        <taxon>Agaricomycotina</taxon>
        <taxon>Agaricomycetes</taxon>
        <taxon>Agaricomycetidae</taxon>
        <taxon>Agaricales</taxon>
        <taxon>Agaricineae</taxon>
        <taxon>Strophariaceae</taxon>
        <taxon>Psilocybe</taxon>
    </lineage>
</organism>
<dbReference type="AlphaFoldDB" id="A0A409WZF3"/>
<dbReference type="STRING" id="93625.A0A409WZF3"/>
<protein>
    <submittedName>
        <fullName evidence="1">Uncharacterized protein</fullName>
    </submittedName>
</protein>
<dbReference type="OrthoDB" id="66881at2759"/>